<protein>
    <submittedName>
        <fullName evidence="1">Uncharacterized protein</fullName>
    </submittedName>
</protein>
<dbReference type="EMBL" id="CDMZ01002868">
    <property type="protein sequence ID" value="CEM44203.1"/>
    <property type="molecule type" value="Genomic_DNA"/>
</dbReference>
<evidence type="ECO:0000313" key="1">
    <source>
        <dbReference type="EMBL" id="CEM44203.1"/>
    </source>
</evidence>
<dbReference type="VEuPathDB" id="CryptoDB:Cvel_7078"/>
<dbReference type="Gene3D" id="3.80.10.10">
    <property type="entry name" value="Ribonuclease Inhibitor"/>
    <property type="match status" value="1"/>
</dbReference>
<gene>
    <name evidence="1" type="ORF">Cvel_7078</name>
</gene>
<proteinExistence type="predicted"/>
<accession>A0A0G4HJE0</accession>
<organism evidence="1">
    <name type="scientific">Chromera velia CCMP2878</name>
    <dbReference type="NCBI Taxonomy" id="1169474"/>
    <lineage>
        <taxon>Eukaryota</taxon>
        <taxon>Sar</taxon>
        <taxon>Alveolata</taxon>
        <taxon>Colpodellida</taxon>
        <taxon>Chromeraceae</taxon>
        <taxon>Chromera</taxon>
    </lineage>
</organism>
<dbReference type="PhylomeDB" id="A0A0G4HJE0"/>
<sequence>MHMQPREEEDPLLDDQLLGEDVWEGDQALGQNQANPPGLETFDEGVQFLTDALREGRLPKMESIELDMWCGDVSPAVLSGLGRALGSNLRSLDLTWDSPRESTTAGLEGLAESLSEGRLHSLEHLRLKPGGTSTNTGGSFVLGEVLNTGKAPSLRRVELVWPLNETLVSLCDGFSAGCSPSSDLRLDFEINVAEADWNHEEVYQAAFDRLVQTIRGGGMRFLHKFDFGKIPFLDPERSEKAGEALTHAGAFLNLLTEITFPPLQSYFPQQTPQTVPRHITKFLEGMCRGSGRLPSLRLLSRDSYFNAFSPHLGLMEQMDTETMRPFFSLVSGGKLPSLRHLNVQLSRHAKEVSDVQALTAALCTPHVSALRRLQVSMPRMSPDTPTDQLILGMFSVALAAEYLGNLEELRVDGFALGLGGRGLFDGLGSGKISSLRTLELFGQTGCAVRSRPSELLSSSDKQGVQSD</sequence>
<dbReference type="AlphaFoldDB" id="A0A0G4HJE0"/>
<dbReference type="InterPro" id="IPR032675">
    <property type="entry name" value="LRR_dom_sf"/>
</dbReference>
<reference evidence="1" key="1">
    <citation type="submission" date="2014-11" db="EMBL/GenBank/DDBJ databases">
        <authorList>
            <person name="Otto D Thomas"/>
            <person name="Naeem Raeece"/>
        </authorList>
    </citation>
    <scope>NUCLEOTIDE SEQUENCE</scope>
</reference>
<name>A0A0G4HJE0_9ALVE</name>